<reference evidence="1" key="1">
    <citation type="submission" date="2018-05" db="EMBL/GenBank/DDBJ databases">
        <authorList>
            <person name="Lanie J.A."/>
            <person name="Ng W.-L."/>
            <person name="Kazmierczak K.M."/>
            <person name="Andrzejewski T.M."/>
            <person name="Davidsen T.M."/>
            <person name="Wayne K.J."/>
            <person name="Tettelin H."/>
            <person name="Glass J.I."/>
            <person name="Rusch D."/>
            <person name="Podicherti R."/>
            <person name="Tsui H.-C.T."/>
            <person name="Winkler M.E."/>
        </authorList>
    </citation>
    <scope>NUCLEOTIDE SEQUENCE</scope>
</reference>
<proteinExistence type="predicted"/>
<dbReference type="AlphaFoldDB" id="A0A381S7H4"/>
<accession>A0A381S7H4</accession>
<protein>
    <submittedName>
        <fullName evidence="1">Uncharacterized protein</fullName>
    </submittedName>
</protein>
<sequence length="30" mass="3348">MSSLRLNAKLNVYFLLEPALLIVQFVAGNI</sequence>
<gene>
    <name evidence="1" type="ORF">METZ01_LOCUS52916</name>
</gene>
<evidence type="ECO:0000313" key="1">
    <source>
        <dbReference type="EMBL" id="SVA00062.1"/>
    </source>
</evidence>
<organism evidence="1">
    <name type="scientific">marine metagenome</name>
    <dbReference type="NCBI Taxonomy" id="408172"/>
    <lineage>
        <taxon>unclassified sequences</taxon>
        <taxon>metagenomes</taxon>
        <taxon>ecological metagenomes</taxon>
    </lineage>
</organism>
<name>A0A381S7H4_9ZZZZ</name>
<dbReference type="EMBL" id="UINC01002764">
    <property type="protein sequence ID" value="SVA00062.1"/>
    <property type="molecule type" value="Genomic_DNA"/>
</dbReference>